<feature type="compositionally biased region" description="Basic and acidic residues" evidence="1">
    <location>
        <begin position="107"/>
        <end position="118"/>
    </location>
</feature>
<protein>
    <submittedName>
        <fullName evidence="2">Uncharacterized protein</fullName>
    </submittedName>
</protein>
<evidence type="ECO:0000256" key="1">
    <source>
        <dbReference type="SAM" id="MobiDB-lite"/>
    </source>
</evidence>
<organism evidence="2 3">
    <name type="scientific">Zophobas morio</name>
    <dbReference type="NCBI Taxonomy" id="2755281"/>
    <lineage>
        <taxon>Eukaryota</taxon>
        <taxon>Metazoa</taxon>
        <taxon>Ecdysozoa</taxon>
        <taxon>Arthropoda</taxon>
        <taxon>Hexapoda</taxon>
        <taxon>Insecta</taxon>
        <taxon>Pterygota</taxon>
        <taxon>Neoptera</taxon>
        <taxon>Endopterygota</taxon>
        <taxon>Coleoptera</taxon>
        <taxon>Polyphaga</taxon>
        <taxon>Cucujiformia</taxon>
        <taxon>Tenebrionidae</taxon>
        <taxon>Zophobas</taxon>
    </lineage>
</organism>
<proteinExistence type="predicted"/>
<evidence type="ECO:0000313" key="3">
    <source>
        <dbReference type="Proteomes" id="UP001168821"/>
    </source>
</evidence>
<name>A0AA38HQ32_9CUCU</name>
<comment type="caution">
    <text evidence="2">The sequence shown here is derived from an EMBL/GenBank/DDBJ whole genome shotgun (WGS) entry which is preliminary data.</text>
</comment>
<feature type="compositionally biased region" description="Basic residues" evidence="1">
    <location>
        <begin position="96"/>
        <end position="106"/>
    </location>
</feature>
<dbReference type="EMBL" id="JALNTZ010000009">
    <property type="protein sequence ID" value="KAJ3641985.1"/>
    <property type="molecule type" value="Genomic_DNA"/>
</dbReference>
<accession>A0AA38HQ32</accession>
<gene>
    <name evidence="2" type="ORF">Zmor_028453</name>
</gene>
<feature type="region of interest" description="Disordered" evidence="1">
    <location>
        <begin position="159"/>
        <end position="265"/>
    </location>
</feature>
<feature type="compositionally biased region" description="Polar residues" evidence="1">
    <location>
        <begin position="164"/>
        <end position="176"/>
    </location>
</feature>
<evidence type="ECO:0000313" key="2">
    <source>
        <dbReference type="EMBL" id="KAJ3641985.1"/>
    </source>
</evidence>
<feature type="compositionally biased region" description="Basic and acidic residues" evidence="1">
    <location>
        <begin position="30"/>
        <end position="48"/>
    </location>
</feature>
<sequence>MPRYTRNLYPTYDTSWSLAEYLEEFDRYDFPSFGRKEPNEERQPRAPTRELGPPNQPAPRRGGHSPARTQRQRVQPRSQKHDWEDELRELVGTSTKRSRRGRRQKNRDHAVQHHNRDDVYDVTLVPTGGGTIPNTSSGAQQPLQQQFGGDDVHYLKPVDPAPTPTHTVMPQASSQLPAGPPGVRDQVTTPTHVTETITRSALPKSRNTPSKPPVHTVPHRACGQVVTPSHTKEPLRPTPTTSESPWPISRPAGLPHLSTRSPYSA</sequence>
<feature type="compositionally biased region" description="Low complexity" evidence="1">
    <location>
        <begin position="188"/>
        <end position="198"/>
    </location>
</feature>
<dbReference type="Proteomes" id="UP001168821">
    <property type="component" value="Unassembled WGS sequence"/>
</dbReference>
<keyword evidence="3" id="KW-1185">Reference proteome</keyword>
<dbReference type="AlphaFoldDB" id="A0AA38HQ32"/>
<feature type="compositionally biased region" description="Polar residues" evidence="1">
    <location>
        <begin position="67"/>
        <end position="77"/>
    </location>
</feature>
<reference evidence="2" key="1">
    <citation type="journal article" date="2023" name="G3 (Bethesda)">
        <title>Whole genome assemblies of Zophobas morio and Tenebrio molitor.</title>
        <authorList>
            <person name="Kaur S."/>
            <person name="Stinson S.A."/>
            <person name="diCenzo G.C."/>
        </authorList>
    </citation>
    <scope>NUCLEOTIDE SEQUENCE</scope>
    <source>
        <strain evidence="2">QUZm001</strain>
    </source>
</reference>
<feature type="region of interest" description="Disordered" evidence="1">
    <location>
        <begin position="30"/>
        <end position="118"/>
    </location>
</feature>